<dbReference type="InterPro" id="IPR011006">
    <property type="entry name" value="CheY-like_superfamily"/>
</dbReference>
<name>A0A3B0ZDM7_9ZZZZ</name>
<dbReference type="Pfam" id="PF07228">
    <property type="entry name" value="SpoIIE"/>
    <property type="match status" value="1"/>
</dbReference>
<dbReference type="InterPro" id="IPR001932">
    <property type="entry name" value="PPM-type_phosphatase-like_dom"/>
</dbReference>
<dbReference type="Gene3D" id="3.60.40.10">
    <property type="entry name" value="PPM-type phosphatase domain"/>
    <property type="match status" value="1"/>
</dbReference>
<gene>
    <name evidence="3" type="ORF">MNBD_GAMMA16-33</name>
</gene>
<evidence type="ECO:0000313" key="3">
    <source>
        <dbReference type="EMBL" id="VAW85622.1"/>
    </source>
</evidence>
<dbReference type="InterPro" id="IPR001789">
    <property type="entry name" value="Sig_transdc_resp-reg_receiver"/>
</dbReference>
<dbReference type="SUPFAM" id="SSF52172">
    <property type="entry name" value="CheY-like"/>
    <property type="match status" value="1"/>
</dbReference>
<organism evidence="3">
    <name type="scientific">hydrothermal vent metagenome</name>
    <dbReference type="NCBI Taxonomy" id="652676"/>
    <lineage>
        <taxon>unclassified sequences</taxon>
        <taxon>metagenomes</taxon>
        <taxon>ecological metagenomes</taxon>
    </lineage>
</organism>
<accession>A0A3B0ZDM7</accession>
<evidence type="ECO:0000259" key="2">
    <source>
        <dbReference type="PROSITE" id="PS50110"/>
    </source>
</evidence>
<dbReference type="EMBL" id="UOFO01000076">
    <property type="protein sequence ID" value="VAW85622.1"/>
    <property type="molecule type" value="Genomic_DNA"/>
</dbReference>
<dbReference type="PROSITE" id="PS50110">
    <property type="entry name" value="RESPONSE_REGULATORY"/>
    <property type="match status" value="1"/>
</dbReference>
<dbReference type="Pfam" id="PF00072">
    <property type="entry name" value="Response_reg"/>
    <property type="match status" value="1"/>
</dbReference>
<feature type="domain" description="Response regulatory" evidence="2">
    <location>
        <begin position="9"/>
        <end position="125"/>
    </location>
</feature>
<protein>
    <submittedName>
        <fullName evidence="3">Serine phosphatase RsbU, regulator of sigma subunit</fullName>
    </submittedName>
</protein>
<dbReference type="InterPro" id="IPR036890">
    <property type="entry name" value="HATPase_C_sf"/>
</dbReference>
<dbReference type="PANTHER" id="PTHR43156">
    <property type="entry name" value="STAGE II SPORULATION PROTEIN E-RELATED"/>
    <property type="match status" value="1"/>
</dbReference>
<dbReference type="Gene3D" id="3.40.50.2300">
    <property type="match status" value="1"/>
</dbReference>
<proteinExistence type="predicted"/>
<reference evidence="3" key="1">
    <citation type="submission" date="2018-06" db="EMBL/GenBank/DDBJ databases">
        <authorList>
            <person name="Zhirakovskaya E."/>
        </authorList>
    </citation>
    <scope>NUCLEOTIDE SEQUENCE</scope>
</reference>
<dbReference type="Gene3D" id="3.30.565.10">
    <property type="entry name" value="Histidine kinase-like ATPase, C-terminal domain"/>
    <property type="match status" value="1"/>
</dbReference>
<dbReference type="SUPFAM" id="SSF81606">
    <property type="entry name" value="PP2C-like"/>
    <property type="match status" value="1"/>
</dbReference>
<dbReference type="SMART" id="SM00331">
    <property type="entry name" value="PP2C_SIG"/>
    <property type="match status" value="1"/>
</dbReference>
<dbReference type="SMART" id="SM00448">
    <property type="entry name" value="REC"/>
    <property type="match status" value="1"/>
</dbReference>
<sequence>MGSDKHQKTALIVDDEIINRKILGSILKKEGYLCFFAVNGKEAVALFQQESFDLVLMDIMMPVMDGYEATKQIKALEKDVFIPVIFLTAMTDEEALSRCVESGGDDFLTKPYNSTLLHAKISAMERFRLLYVELSEQKKSLELYQVEIQHELEFAEHIFQNITSRATIDLPYLKFWASTMSQSLFSGDLLLTARKPAGGLHVLLCDFTGHGLPAAVGALPVSEIFIAMTNRGFELANIVTEINKKLNRELPTGFFCAATFIDIDATTHTIQIWNAGLPDIVLFGSNENESYRIPSTHLALGITNQEIGNKEVVVYPITNNQVLFMYTDGLVEVVNDEDEMYGCERLERCFLESKSSDLMENIKQSVMLFRGDANQHDDITCVQLNCFEAVSDLNPDQIETQKTASKRMVAAEWGTTLDFTAEMLKETSPIPMLMNTLSNILFIDEFKQKIFTILSELYSNALDHGLLGLKSEYKSTSEGFVGYYKERERRLANLKEGRIKISLEQIKCNDDYVLKIKVMHTGEGFDFNKITSLPVHQDKFVPSGRGIKLVNSLCSKVEYSDEGRTVEAIFTLPSKT</sequence>
<dbReference type="CDD" id="cd17546">
    <property type="entry name" value="REC_hyHK_CKI1_RcsC-like"/>
    <property type="match status" value="1"/>
</dbReference>
<evidence type="ECO:0000256" key="1">
    <source>
        <dbReference type="ARBA" id="ARBA00022801"/>
    </source>
</evidence>
<keyword evidence="1" id="KW-0378">Hydrolase</keyword>
<dbReference type="GO" id="GO:0000160">
    <property type="term" value="P:phosphorelay signal transduction system"/>
    <property type="evidence" value="ECO:0007669"/>
    <property type="project" value="InterPro"/>
</dbReference>
<dbReference type="GO" id="GO:0016791">
    <property type="term" value="F:phosphatase activity"/>
    <property type="evidence" value="ECO:0007669"/>
    <property type="project" value="TreeGrafter"/>
</dbReference>
<dbReference type="InterPro" id="IPR052016">
    <property type="entry name" value="Bact_Sigma-Reg"/>
</dbReference>
<dbReference type="InterPro" id="IPR036457">
    <property type="entry name" value="PPM-type-like_dom_sf"/>
</dbReference>
<dbReference type="AlphaFoldDB" id="A0A3B0ZDM7"/>
<dbReference type="PANTHER" id="PTHR43156:SF2">
    <property type="entry name" value="STAGE II SPORULATION PROTEIN E"/>
    <property type="match status" value="1"/>
</dbReference>